<protein>
    <submittedName>
        <fullName evidence="1">Uncharacterized protein</fullName>
    </submittedName>
</protein>
<dbReference type="Proteomes" id="UP000308652">
    <property type="component" value="Unassembled WGS sequence"/>
</dbReference>
<sequence length="172" mass="19801">MIYDRVNMELVKAELSISKYLPQIWSIIRPARSGSRISGLDWQSPTWLTFSRVSGVHIELQLESYDDRFCISPIHSSESRLCHSSTQLGRERSYNRFSSRPAPLEVWKFPCVVLFNVQESRLQFLQGHSNPELQFTWALYVIRGSLLPPGALSILDLTEKNKTKFLSISRLA</sequence>
<proteinExistence type="predicted"/>
<accession>A0A5C3LMR6</accession>
<reference evidence="1 2" key="1">
    <citation type="journal article" date="2019" name="Nat. Ecol. Evol.">
        <title>Megaphylogeny resolves global patterns of mushroom evolution.</title>
        <authorList>
            <person name="Varga T."/>
            <person name="Krizsan K."/>
            <person name="Foldi C."/>
            <person name="Dima B."/>
            <person name="Sanchez-Garcia M."/>
            <person name="Sanchez-Ramirez S."/>
            <person name="Szollosi G.J."/>
            <person name="Szarkandi J.G."/>
            <person name="Papp V."/>
            <person name="Albert L."/>
            <person name="Andreopoulos W."/>
            <person name="Angelini C."/>
            <person name="Antonin V."/>
            <person name="Barry K.W."/>
            <person name="Bougher N.L."/>
            <person name="Buchanan P."/>
            <person name="Buyck B."/>
            <person name="Bense V."/>
            <person name="Catcheside P."/>
            <person name="Chovatia M."/>
            <person name="Cooper J."/>
            <person name="Damon W."/>
            <person name="Desjardin D."/>
            <person name="Finy P."/>
            <person name="Geml J."/>
            <person name="Haridas S."/>
            <person name="Hughes K."/>
            <person name="Justo A."/>
            <person name="Karasinski D."/>
            <person name="Kautmanova I."/>
            <person name="Kiss B."/>
            <person name="Kocsube S."/>
            <person name="Kotiranta H."/>
            <person name="LaButti K.M."/>
            <person name="Lechner B.E."/>
            <person name="Liimatainen K."/>
            <person name="Lipzen A."/>
            <person name="Lukacs Z."/>
            <person name="Mihaltcheva S."/>
            <person name="Morgado L.N."/>
            <person name="Niskanen T."/>
            <person name="Noordeloos M.E."/>
            <person name="Ohm R.A."/>
            <person name="Ortiz-Santana B."/>
            <person name="Ovrebo C."/>
            <person name="Racz N."/>
            <person name="Riley R."/>
            <person name="Savchenko A."/>
            <person name="Shiryaev A."/>
            <person name="Soop K."/>
            <person name="Spirin V."/>
            <person name="Szebenyi C."/>
            <person name="Tomsovsky M."/>
            <person name="Tulloss R.E."/>
            <person name="Uehling J."/>
            <person name="Grigoriev I.V."/>
            <person name="Vagvolgyi C."/>
            <person name="Papp T."/>
            <person name="Martin F.M."/>
            <person name="Miettinen O."/>
            <person name="Hibbett D.S."/>
            <person name="Nagy L.G."/>
        </authorList>
    </citation>
    <scope>NUCLEOTIDE SEQUENCE [LARGE SCALE GENOMIC DNA]</scope>
    <source>
        <strain evidence="1 2">CBS 166.37</strain>
    </source>
</reference>
<keyword evidence="2" id="KW-1185">Reference proteome</keyword>
<dbReference type="AlphaFoldDB" id="A0A5C3LMR6"/>
<gene>
    <name evidence="1" type="ORF">BDQ12DRAFT_443148</name>
</gene>
<name>A0A5C3LMR6_9AGAR</name>
<dbReference type="EMBL" id="ML213651">
    <property type="protein sequence ID" value="TFK33256.1"/>
    <property type="molecule type" value="Genomic_DNA"/>
</dbReference>
<evidence type="ECO:0000313" key="1">
    <source>
        <dbReference type="EMBL" id="TFK33256.1"/>
    </source>
</evidence>
<organism evidence="1 2">
    <name type="scientific">Crucibulum laeve</name>
    <dbReference type="NCBI Taxonomy" id="68775"/>
    <lineage>
        <taxon>Eukaryota</taxon>
        <taxon>Fungi</taxon>
        <taxon>Dikarya</taxon>
        <taxon>Basidiomycota</taxon>
        <taxon>Agaricomycotina</taxon>
        <taxon>Agaricomycetes</taxon>
        <taxon>Agaricomycetidae</taxon>
        <taxon>Agaricales</taxon>
        <taxon>Agaricineae</taxon>
        <taxon>Nidulariaceae</taxon>
        <taxon>Crucibulum</taxon>
    </lineage>
</organism>
<evidence type="ECO:0000313" key="2">
    <source>
        <dbReference type="Proteomes" id="UP000308652"/>
    </source>
</evidence>